<dbReference type="EMBL" id="CP144099">
    <property type="protein sequence ID" value="WWC86562.1"/>
    <property type="molecule type" value="Genomic_DNA"/>
</dbReference>
<dbReference type="AlphaFoldDB" id="A0AAX4JP10"/>
<evidence type="ECO:0000256" key="1">
    <source>
        <dbReference type="SAM" id="MobiDB-lite"/>
    </source>
</evidence>
<reference evidence="2 3" key="1">
    <citation type="submission" date="2024-01" db="EMBL/GenBank/DDBJ databases">
        <title>Comparative genomics of Cryptococcus and Kwoniella reveals pathogenesis evolution and contrasting modes of karyotype evolution via chromosome fusion or intercentromeric recombination.</title>
        <authorList>
            <person name="Coelho M.A."/>
            <person name="David-Palma M."/>
            <person name="Shea T."/>
            <person name="Bowers K."/>
            <person name="McGinley-Smith S."/>
            <person name="Mohammad A.W."/>
            <person name="Gnirke A."/>
            <person name="Yurkov A.M."/>
            <person name="Nowrousian M."/>
            <person name="Sun S."/>
            <person name="Cuomo C.A."/>
            <person name="Heitman J."/>
        </authorList>
    </citation>
    <scope>NUCLEOTIDE SEQUENCE [LARGE SCALE GENOMIC DNA]</scope>
    <source>
        <strain evidence="2 3">CBS 6074</strain>
    </source>
</reference>
<dbReference type="RefSeq" id="XP_066073325.1">
    <property type="nucleotide sequence ID" value="XM_066217228.1"/>
</dbReference>
<name>A0AAX4JP10_9TREE</name>
<gene>
    <name evidence="2" type="ORF">L201_001439</name>
</gene>
<feature type="compositionally biased region" description="Basic and acidic residues" evidence="1">
    <location>
        <begin position="89"/>
        <end position="103"/>
    </location>
</feature>
<protein>
    <submittedName>
        <fullName evidence="2">Uncharacterized protein</fullName>
    </submittedName>
</protein>
<sequence>MSVQEEINKLEASINSPSAISGSGKGQSDSTIDSGVNEGVTSQFPGSTVQVGGTGRGENPPIPDEEGGEQSKTTGRQTHANDFEGEGGPEDKVKVAEAQRPGDQDVTGNDRSGRS</sequence>
<proteinExistence type="predicted"/>
<dbReference type="GeneID" id="91092111"/>
<dbReference type="Proteomes" id="UP001355207">
    <property type="component" value="Chromosome 2"/>
</dbReference>
<accession>A0AAX4JP10</accession>
<feature type="compositionally biased region" description="Polar residues" evidence="1">
    <location>
        <begin position="13"/>
        <end position="51"/>
    </location>
</feature>
<evidence type="ECO:0000313" key="3">
    <source>
        <dbReference type="Proteomes" id="UP001355207"/>
    </source>
</evidence>
<feature type="region of interest" description="Disordered" evidence="1">
    <location>
        <begin position="1"/>
        <end position="115"/>
    </location>
</feature>
<feature type="compositionally biased region" description="Polar residues" evidence="1">
    <location>
        <begin position="106"/>
        <end position="115"/>
    </location>
</feature>
<keyword evidence="3" id="KW-1185">Reference proteome</keyword>
<organism evidence="2 3">
    <name type="scientific">Kwoniella dendrophila CBS 6074</name>
    <dbReference type="NCBI Taxonomy" id="1295534"/>
    <lineage>
        <taxon>Eukaryota</taxon>
        <taxon>Fungi</taxon>
        <taxon>Dikarya</taxon>
        <taxon>Basidiomycota</taxon>
        <taxon>Agaricomycotina</taxon>
        <taxon>Tremellomycetes</taxon>
        <taxon>Tremellales</taxon>
        <taxon>Cryptococcaceae</taxon>
        <taxon>Kwoniella</taxon>
    </lineage>
</organism>
<feature type="compositionally biased region" description="Polar residues" evidence="1">
    <location>
        <begin position="70"/>
        <end position="80"/>
    </location>
</feature>
<evidence type="ECO:0000313" key="2">
    <source>
        <dbReference type="EMBL" id="WWC86562.1"/>
    </source>
</evidence>